<protein>
    <submittedName>
        <fullName evidence="2">Uncharacterized protein</fullName>
    </submittedName>
</protein>
<feature type="transmembrane region" description="Helical" evidence="1">
    <location>
        <begin position="84"/>
        <end position="101"/>
    </location>
</feature>
<evidence type="ECO:0000313" key="2">
    <source>
        <dbReference type="EnsemblMetazoa" id="GPAI027730-PA"/>
    </source>
</evidence>
<proteinExistence type="predicted"/>
<evidence type="ECO:0000256" key="1">
    <source>
        <dbReference type="SAM" id="Phobius"/>
    </source>
</evidence>
<dbReference type="AlphaFoldDB" id="A0A1A9ZX09"/>
<keyword evidence="1" id="KW-0812">Transmembrane</keyword>
<name>A0A1A9ZX09_GLOPL</name>
<dbReference type="EnsemblMetazoa" id="GPAI027730-RA">
    <property type="protein sequence ID" value="GPAI027730-PA"/>
    <property type="gene ID" value="GPAI027730"/>
</dbReference>
<sequence>MYWLMSVQFWKKSSHFKITPSTMSNSFKNFSSLHSVSASSDEMTTTPLLSISTSGLIILRVFLKTSSRNSLIRMRLVSTRTTPFMDAAILMLLSGLSWDTSHKKLSSLFDSNRSTNQWFRSLPDFRFDLASVLRAWQNDSRHVSE</sequence>
<keyword evidence="3" id="KW-1185">Reference proteome</keyword>
<dbReference type="Proteomes" id="UP000092445">
    <property type="component" value="Unassembled WGS sequence"/>
</dbReference>
<feature type="transmembrane region" description="Helical" evidence="1">
    <location>
        <begin position="45"/>
        <end position="63"/>
    </location>
</feature>
<accession>A0A1A9ZX09</accession>
<reference evidence="2" key="2">
    <citation type="submission" date="2020-05" db="UniProtKB">
        <authorList>
            <consortium name="EnsemblMetazoa"/>
        </authorList>
    </citation>
    <scope>IDENTIFICATION</scope>
    <source>
        <strain evidence="2">IAEA</strain>
    </source>
</reference>
<dbReference type="VEuPathDB" id="VectorBase:GPAI027730"/>
<keyword evidence="1" id="KW-0472">Membrane</keyword>
<keyword evidence="1" id="KW-1133">Transmembrane helix</keyword>
<evidence type="ECO:0000313" key="3">
    <source>
        <dbReference type="Proteomes" id="UP000092445"/>
    </source>
</evidence>
<reference evidence="3" key="1">
    <citation type="submission" date="2014-03" db="EMBL/GenBank/DDBJ databases">
        <authorList>
            <person name="Aksoy S."/>
            <person name="Warren W."/>
            <person name="Wilson R.K."/>
        </authorList>
    </citation>
    <scope>NUCLEOTIDE SEQUENCE [LARGE SCALE GENOMIC DNA]</scope>
    <source>
        <strain evidence="3">IAEA</strain>
    </source>
</reference>
<organism evidence="2 3">
    <name type="scientific">Glossina pallidipes</name>
    <name type="common">Tsetse fly</name>
    <dbReference type="NCBI Taxonomy" id="7398"/>
    <lineage>
        <taxon>Eukaryota</taxon>
        <taxon>Metazoa</taxon>
        <taxon>Ecdysozoa</taxon>
        <taxon>Arthropoda</taxon>
        <taxon>Hexapoda</taxon>
        <taxon>Insecta</taxon>
        <taxon>Pterygota</taxon>
        <taxon>Neoptera</taxon>
        <taxon>Endopterygota</taxon>
        <taxon>Diptera</taxon>
        <taxon>Brachycera</taxon>
        <taxon>Muscomorpha</taxon>
        <taxon>Hippoboscoidea</taxon>
        <taxon>Glossinidae</taxon>
        <taxon>Glossina</taxon>
    </lineage>
</organism>